<dbReference type="GO" id="GO:0005987">
    <property type="term" value="P:sucrose catabolic process"/>
    <property type="evidence" value="ECO:0007669"/>
    <property type="project" value="TreeGrafter"/>
</dbReference>
<dbReference type="InterPro" id="IPR013148">
    <property type="entry name" value="Glyco_hydro_32_N"/>
</dbReference>
<evidence type="ECO:0000259" key="7">
    <source>
        <dbReference type="Pfam" id="PF08244"/>
    </source>
</evidence>
<sequence length="491" mass="56268">MIQKQPLTTNGYYQERYRPHIHFTPEQMWMNDPNGLVYFEGEYHLFYQYHPDSKKWGPMHWGHAVSKDMIAWEHLRVALYPDDLGMIFSGSAVVDHKDTSGFFDGKPGLVAVFTHADGDLQRQSIAYSKDRGRTWVKYEDNPVIPNPGIKDFRDPKVCWHEDTEKWVMVLAAGRKVQFYTSPDLKQWTYVSEFGEGWGEQKGVWECPDLFPLTNEISGEKKWVMPIGIDAGAPAGGSGTQYFIGSFDGKHFVPHQPKDSVRWLDYGKDFYASQSFSDVPGRRVVLAWMSNWQYANDVPTDPWRSAMTIPRELTLTRVEGQELLIQKPVAELTNLIEKRMEKDPSLLKEKQSIELDQPASPFLWELDVEMEKDGAFEARLFGKQDRGLRVGIDREKNVIYVQRDGTDLDFSSEYACTCQAPLSGDLSSFHLKLVCDHSSVEIFLGDGEISMTNLYLPIADHEAKLKVEAVRGTLEVKRSSVFEMRSIWKPNA</sequence>
<accession>A0A1I2NGH3</accession>
<dbReference type="InterPro" id="IPR013189">
    <property type="entry name" value="Glyco_hydro_32_C"/>
</dbReference>
<dbReference type="InterPro" id="IPR023296">
    <property type="entry name" value="Glyco_hydro_beta-prop_sf"/>
</dbReference>
<gene>
    <name evidence="8" type="ORF">SAMN05216353_11930</name>
</gene>
<dbReference type="FunFam" id="2.115.10.20:FF:000003">
    <property type="entry name" value="Levanbiose-producing levanase"/>
    <property type="match status" value="1"/>
</dbReference>
<organism evidence="8 9">
    <name type="scientific">Halobacillus alkaliphilus</name>
    <dbReference type="NCBI Taxonomy" id="396056"/>
    <lineage>
        <taxon>Bacteria</taxon>
        <taxon>Bacillati</taxon>
        <taxon>Bacillota</taxon>
        <taxon>Bacilli</taxon>
        <taxon>Bacillales</taxon>
        <taxon>Bacillaceae</taxon>
        <taxon>Halobacillus</taxon>
    </lineage>
</organism>
<evidence type="ECO:0000256" key="4">
    <source>
        <dbReference type="ARBA" id="ARBA00023295"/>
    </source>
</evidence>
<keyword evidence="2 5" id="KW-0378">Hydrolase</keyword>
<dbReference type="Pfam" id="PF08244">
    <property type="entry name" value="Glyco_hydro_32C"/>
    <property type="match status" value="1"/>
</dbReference>
<comment type="similarity">
    <text evidence="1 5">Belongs to the glycosyl hydrolase 32 family.</text>
</comment>
<dbReference type="EMBL" id="FOOG01000019">
    <property type="protein sequence ID" value="SFG02688.1"/>
    <property type="molecule type" value="Genomic_DNA"/>
</dbReference>
<dbReference type="PROSITE" id="PS00609">
    <property type="entry name" value="GLYCOSYL_HYDROL_F32"/>
    <property type="match status" value="1"/>
</dbReference>
<reference evidence="9" key="1">
    <citation type="submission" date="2016-10" db="EMBL/GenBank/DDBJ databases">
        <authorList>
            <person name="Varghese N."/>
            <person name="Submissions S."/>
        </authorList>
    </citation>
    <scope>NUCLEOTIDE SEQUENCE [LARGE SCALE GENOMIC DNA]</scope>
    <source>
        <strain evidence="9">FP5</strain>
    </source>
</reference>
<evidence type="ECO:0000256" key="3">
    <source>
        <dbReference type="ARBA" id="ARBA00023277"/>
    </source>
</evidence>
<evidence type="ECO:0000256" key="1">
    <source>
        <dbReference type="ARBA" id="ARBA00009902"/>
    </source>
</evidence>
<dbReference type="CDD" id="cd18622">
    <property type="entry name" value="GH32_Inu-like"/>
    <property type="match status" value="1"/>
</dbReference>
<dbReference type="SUPFAM" id="SSF49899">
    <property type="entry name" value="Concanavalin A-like lectins/glucanases"/>
    <property type="match status" value="1"/>
</dbReference>
<dbReference type="Pfam" id="PF00251">
    <property type="entry name" value="Glyco_hydro_32N"/>
    <property type="match status" value="1"/>
</dbReference>
<evidence type="ECO:0000256" key="2">
    <source>
        <dbReference type="ARBA" id="ARBA00022801"/>
    </source>
</evidence>
<evidence type="ECO:0000259" key="6">
    <source>
        <dbReference type="Pfam" id="PF00251"/>
    </source>
</evidence>
<keyword evidence="9" id="KW-1185">Reference proteome</keyword>
<name>A0A1I2NGH3_9BACI</name>
<dbReference type="GO" id="GO:0005737">
    <property type="term" value="C:cytoplasm"/>
    <property type="evidence" value="ECO:0007669"/>
    <property type="project" value="TreeGrafter"/>
</dbReference>
<dbReference type="SMART" id="SM00640">
    <property type="entry name" value="Glyco_32"/>
    <property type="match status" value="1"/>
</dbReference>
<dbReference type="SUPFAM" id="SSF75005">
    <property type="entry name" value="Arabinanase/levansucrase/invertase"/>
    <property type="match status" value="1"/>
</dbReference>
<dbReference type="OrthoDB" id="9759709at2"/>
<keyword evidence="4 5" id="KW-0326">Glycosidase</keyword>
<dbReference type="InterPro" id="IPR001362">
    <property type="entry name" value="Glyco_hydro_32"/>
</dbReference>
<evidence type="ECO:0000313" key="9">
    <source>
        <dbReference type="Proteomes" id="UP000198897"/>
    </source>
</evidence>
<dbReference type="Proteomes" id="UP000198897">
    <property type="component" value="Unassembled WGS sequence"/>
</dbReference>
<feature type="domain" description="Glycosyl hydrolase family 32 C-terminal" evidence="7">
    <location>
        <begin position="358"/>
        <end position="464"/>
    </location>
</feature>
<protein>
    <submittedName>
        <fullName evidence="8">Fructan beta-fructosidase</fullName>
    </submittedName>
</protein>
<keyword evidence="3" id="KW-0119">Carbohydrate metabolism</keyword>
<dbReference type="AlphaFoldDB" id="A0A1I2NGH3"/>
<dbReference type="Gene3D" id="2.115.10.20">
    <property type="entry name" value="Glycosyl hydrolase domain, family 43"/>
    <property type="match status" value="1"/>
</dbReference>
<dbReference type="GO" id="GO:0004575">
    <property type="term" value="F:sucrose alpha-glucosidase activity"/>
    <property type="evidence" value="ECO:0007669"/>
    <property type="project" value="TreeGrafter"/>
</dbReference>
<dbReference type="InterPro" id="IPR018053">
    <property type="entry name" value="Glyco_hydro_32_AS"/>
</dbReference>
<dbReference type="Gene3D" id="2.60.120.560">
    <property type="entry name" value="Exo-inulinase, domain 1"/>
    <property type="match status" value="1"/>
</dbReference>
<feature type="domain" description="Glycosyl hydrolase family 32 N-terminal" evidence="6">
    <location>
        <begin position="22"/>
        <end position="327"/>
    </location>
</feature>
<evidence type="ECO:0000256" key="5">
    <source>
        <dbReference type="RuleBase" id="RU362110"/>
    </source>
</evidence>
<dbReference type="PANTHER" id="PTHR42800:SF1">
    <property type="entry name" value="EXOINULINASE INUD (AFU_ORTHOLOGUE AFUA_5G00480)"/>
    <property type="match status" value="1"/>
</dbReference>
<evidence type="ECO:0000313" key="8">
    <source>
        <dbReference type="EMBL" id="SFG02688.1"/>
    </source>
</evidence>
<proteinExistence type="inferred from homology"/>
<dbReference type="PANTHER" id="PTHR42800">
    <property type="entry name" value="EXOINULINASE INUD (AFU_ORTHOLOGUE AFUA_5G00480)"/>
    <property type="match status" value="1"/>
</dbReference>
<dbReference type="InterPro" id="IPR013320">
    <property type="entry name" value="ConA-like_dom_sf"/>
</dbReference>